<proteinExistence type="predicted"/>
<gene>
    <name evidence="1" type="ORF">GALL_301320</name>
</gene>
<organism evidence="1">
    <name type="scientific">mine drainage metagenome</name>
    <dbReference type="NCBI Taxonomy" id="410659"/>
    <lineage>
        <taxon>unclassified sequences</taxon>
        <taxon>metagenomes</taxon>
        <taxon>ecological metagenomes</taxon>
    </lineage>
</organism>
<dbReference type="GO" id="GO:0016779">
    <property type="term" value="F:nucleotidyltransferase activity"/>
    <property type="evidence" value="ECO:0007669"/>
    <property type="project" value="InterPro"/>
</dbReference>
<dbReference type="Pfam" id="PF18144">
    <property type="entry name" value="SMODS"/>
    <property type="match status" value="1"/>
</dbReference>
<evidence type="ECO:0000313" key="1">
    <source>
        <dbReference type="EMBL" id="OIQ87992.1"/>
    </source>
</evidence>
<dbReference type="InterPro" id="IPR043519">
    <property type="entry name" value="NT_sf"/>
</dbReference>
<name>A0A1J5QWQ9_9ZZZZ</name>
<dbReference type="EMBL" id="MLJW01000393">
    <property type="protein sequence ID" value="OIQ87992.1"/>
    <property type="molecule type" value="Genomic_DNA"/>
</dbReference>
<accession>A0A1J5QWQ9</accession>
<dbReference type="CDD" id="cd05400">
    <property type="entry name" value="NT_2-5OAS_ClassI-CCAase"/>
    <property type="match status" value="1"/>
</dbReference>
<comment type="caution">
    <text evidence="1">The sequence shown here is derived from an EMBL/GenBank/DDBJ whole genome shotgun (WGS) entry which is preliminary data.</text>
</comment>
<dbReference type="AlphaFoldDB" id="A0A1J5QWQ9"/>
<evidence type="ECO:0008006" key="2">
    <source>
        <dbReference type="Google" id="ProtNLM"/>
    </source>
</evidence>
<protein>
    <recommendedName>
        <fullName evidence="2">Nucleotidyltransferase</fullName>
    </recommendedName>
</protein>
<sequence>MNGVCQWWVLQSTHRLRREARRDEDVPLLTTQFKEALRNVEPTSADKANAPVAHQEVRDVLTADPFLMDWGLKPILIGSYKRDVSIRRIKDVDLFGRLFDLPDGVEPATLLREFERVLKAEFGPDRMKRQARSLQISFPALDGLYVDAVPARPWVSPYGEEAWQLPKRGEDGWQVTNPERLTELKTELNEEYDGLYVPVVKLLRQTRRSLMGKKKPGGLTVEIATVAAFSSGAVNTGTVPEVFVSALRATGDVLYNAFVHGLGLDDPTLLGEKLYVRGDDADKQALANAFVDAGKRAQEALDAGDDDKCSAAKTLRDILGKAVDDQGDQDYVFPMPDDCNLNGTRKAFVVARPGDSQVPGGTRRFG</sequence>
<dbReference type="InterPro" id="IPR006116">
    <property type="entry name" value="NT_2-5OAS_ClassI-CCAase"/>
</dbReference>
<reference evidence="1" key="1">
    <citation type="submission" date="2016-10" db="EMBL/GenBank/DDBJ databases">
        <title>Sequence of Gallionella enrichment culture.</title>
        <authorList>
            <person name="Poehlein A."/>
            <person name="Muehling M."/>
            <person name="Daniel R."/>
        </authorList>
    </citation>
    <scope>NUCLEOTIDE SEQUENCE</scope>
</reference>
<dbReference type="SUPFAM" id="SSF81301">
    <property type="entry name" value="Nucleotidyltransferase"/>
    <property type="match status" value="1"/>
</dbReference>